<evidence type="ECO:0000256" key="2">
    <source>
        <dbReference type="ARBA" id="ARBA00004496"/>
    </source>
</evidence>
<keyword evidence="3" id="KW-0963">Cytoplasm</keyword>
<evidence type="ECO:0000256" key="1">
    <source>
        <dbReference type="ARBA" id="ARBA00004123"/>
    </source>
</evidence>
<evidence type="ECO:0000256" key="6">
    <source>
        <dbReference type="SAM" id="MobiDB-lite"/>
    </source>
</evidence>
<feature type="compositionally biased region" description="Polar residues" evidence="6">
    <location>
        <begin position="502"/>
        <end position="511"/>
    </location>
</feature>
<dbReference type="PANTHER" id="PTHR15696">
    <property type="entry name" value="SMG-7 SUPPRESSOR WITH MORPHOLOGICAL EFFECT ON GENITALIA PROTEIN 7"/>
    <property type="match status" value="1"/>
</dbReference>
<name>A0A8J2MVP5_9BILA</name>
<dbReference type="SMART" id="SM00670">
    <property type="entry name" value="PINc"/>
    <property type="match status" value="1"/>
</dbReference>
<evidence type="ECO:0000256" key="4">
    <source>
        <dbReference type="ARBA" id="ARBA00023161"/>
    </source>
</evidence>
<keyword evidence="5" id="KW-0539">Nucleus</keyword>
<dbReference type="SUPFAM" id="SSF48452">
    <property type="entry name" value="TPR-like"/>
    <property type="match status" value="1"/>
</dbReference>
<sequence>MSEDSPKITRNDNARKARPTIQLYCPRMLRATAAGKKIDGGEKNANIRQPVKSMNTVKGFKNEKENDKKKKESWKNQAHDHGFISNTLWEECNDDERHYILKENDYANLNLYVGNRQRNSKGSSNNVTHEVELNSSKSLRKSNNNMNKSCDHLADSLGSPKRRPGRRMYSNSNNCYSSSQSLCEGCSTDHDVHHYNGSASSRFGAPSWNQKEASNLNSTPGNSGSSCQKEQCPLSTTYRCHQQQYHSQLGSGYCGGDIRRNPNKCHTPPSRHDFDEGPLCAADNDPKPASSERQSPLDRQQNWSFRSNQSENFDHRRHRNNRGSRVNRANNKLQDNQDSERKESLAKKSGASSNHISFQDLCASLDSIDLASFDWSSEVEAEERRKKERKERERMIEEKPSQIDPSSSQNKRSQRDLESLSKFRNHSGGVSGSNSFGRLYSSSVKEPSIGRRHRFTDNMLPRQRNDSFTSQTSSISESIMEQSEVGDSSGERTPTNDDRETTSNFSGQKNGRNGRGESCYLDEEFPFINRVRRSGNPAANYTYRSGHENRGRNKRGNRWRMRKQCNPEREVAVSSSNFASNTHTANRDNDLSSSTSDVLKTTSTIPVKDVSGPKTAAVRNPREDEKHFGVSTPSNGSATLLAEASSESPLKKTKTNRFRKELPPTEWPIHLEISCKEGPQIQALNDTINQLVDRIIESADLSASQEILVASESLSKLYLSIVTKNINYTYAMNLEQHLWKQCFYTSIEALRAASSSTGNSSRVFRTSLLKLIQQGLAFYALLLNKYEVSFGFIVDDYLYWPSNLPSDDFVGCMLTNSGVHEATDHIVKVALLSTQRLAVSIGDLHRYSGMVSGIKDYSHARLWYQKAAQLAAGNGRSYNQLALLAVYESKWIDVIFYYVRALAARYPFETARQPLFTAFNHVQKKVSEFEIEFNARVGDSASREAEAAAARADRPREIWIAQDGKLSSGDYANIADHRAIHALRSVSTVELFRRAVPYLLHTAGLLITKIGMEEYDSISERALFQLSQLISRDECPLSSLHLIQLCILFLYAVHSLTLKNSEPGTCSLQQQQAVQMVLSLFGVILRPIYDQLPELSEILNGSVRLPSKMRRVLPALFVISEWLSMPSVNRLYRSMPSLESIETSLIQVDTWKLFADVANTLVTAESKGILSRTITQSDGKLGEYVEIVLPEAVFLASFIDVFTVLPKSLQMSFLANVDLHNNPTLLALHARLSSLLSTAEYLDGSELPCFGFDEHLRCFAATRCASPVNVQNMKTRECNADFDQQFDNSELKHEIIEQDLSHFSDEYRHYRRTVHENQVKQKLLERETKGNQMIIEVRPNYLVPDTNTFIDHLTSIKKIVESHRFTVLVPTTVFSELESLSRVSSSKPTTVGGQDFQDHWVGERAKEAVAYLKDLIGKQVPQVYTITSKGNLLTSLMFATEETCGSGELKTVNDDFILSSCVNFAKTRSKPPNAVATTQSSSVSMIDAEQPTRLYRSVVLLTEDRALNIKAVCENIPCRTIPSFMKWAALK</sequence>
<evidence type="ECO:0000256" key="5">
    <source>
        <dbReference type="ARBA" id="ARBA00023242"/>
    </source>
</evidence>
<dbReference type="Pfam" id="PF10373">
    <property type="entry name" value="EST1_DNA_bind"/>
    <property type="match status" value="1"/>
</dbReference>
<keyword evidence="9" id="KW-1185">Reference proteome</keyword>
<feature type="compositionally biased region" description="Polar residues" evidence="6">
    <location>
        <begin position="591"/>
        <end position="600"/>
    </location>
</feature>
<feature type="compositionally biased region" description="Basic and acidic residues" evidence="6">
    <location>
        <begin position="382"/>
        <end position="401"/>
    </location>
</feature>
<evidence type="ECO:0000313" key="9">
    <source>
        <dbReference type="Proteomes" id="UP000746747"/>
    </source>
</evidence>
<reference evidence="8" key="1">
    <citation type="submission" date="2021-09" db="EMBL/GenBank/DDBJ databases">
        <authorList>
            <consortium name="Pathogen Informatics"/>
        </authorList>
    </citation>
    <scope>NUCLEOTIDE SEQUENCE</scope>
</reference>
<dbReference type="Proteomes" id="UP000746747">
    <property type="component" value="Unassembled WGS sequence"/>
</dbReference>
<feature type="region of interest" description="Disordered" evidence="6">
    <location>
        <begin position="265"/>
        <end position="353"/>
    </location>
</feature>
<feature type="region of interest" description="Disordered" evidence="6">
    <location>
        <begin position="565"/>
        <end position="600"/>
    </location>
</feature>
<feature type="region of interest" description="Disordered" evidence="6">
    <location>
        <begin position="117"/>
        <end position="171"/>
    </location>
</feature>
<feature type="region of interest" description="Disordered" evidence="6">
    <location>
        <begin position="377"/>
        <end position="417"/>
    </location>
</feature>
<dbReference type="PANTHER" id="PTHR15696:SF0">
    <property type="entry name" value="TELOMERASE-BINDING PROTEIN EST1A"/>
    <property type="match status" value="1"/>
</dbReference>
<feature type="compositionally biased region" description="Polar residues" evidence="6">
    <location>
        <begin position="291"/>
        <end position="311"/>
    </location>
</feature>
<dbReference type="GO" id="GO:0005697">
    <property type="term" value="C:telomerase holoenzyme complex"/>
    <property type="evidence" value="ECO:0007669"/>
    <property type="project" value="TreeGrafter"/>
</dbReference>
<comment type="subcellular location">
    <subcellularLocation>
        <location evidence="2">Cytoplasm</location>
    </subcellularLocation>
    <subcellularLocation>
        <location evidence="1">Nucleus</location>
    </subcellularLocation>
</comment>
<evidence type="ECO:0000259" key="7">
    <source>
        <dbReference type="SMART" id="SM00670"/>
    </source>
</evidence>
<feature type="region of interest" description="Disordered" evidence="6">
    <location>
        <begin position="203"/>
        <end position="228"/>
    </location>
</feature>
<dbReference type="Gene3D" id="3.40.50.1010">
    <property type="entry name" value="5'-nuclease"/>
    <property type="match status" value="1"/>
</dbReference>
<feature type="compositionally biased region" description="Low complexity" evidence="6">
    <location>
        <begin position="467"/>
        <end position="483"/>
    </location>
</feature>
<dbReference type="OrthoDB" id="2017974at2759"/>
<feature type="region of interest" description="Disordered" evidence="6">
    <location>
        <begin position="538"/>
        <end position="557"/>
    </location>
</feature>
<dbReference type="Pfam" id="PF10374">
    <property type="entry name" value="EST1"/>
    <property type="match status" value="1"/>
</dbReference>
<dbReference type="Gene3D" id="1.25.40.10">
    <property type="entry name" value="Tetratricopeptide repeat domain"/>
    <property type="match status" value="1"/>
</dbReference>
<organism evidence="8 9">
    <name type="scientific">Cercopithifilaria johnstoni</name>
    <dbReference type="NCBI Taxonomy" id="2874296"/>
    <lineage>
        <taxon>Eukaryota</taxon>
        <taxon>Metazoa</taxon>
        <taxon>Ecdysozoa</taxon>
        <taxon>Nematoda</taxon>
        <taxon>Chromadorea</taxon>
        <taxon>Rhabditida</taxon>
        <taxon>Spirurina</taxon>
        <taxon>Spiruromorpha</taxon>
        <taxon>Filarioidea</taxon>
        <taxon>Onchocercidae</taxon>
        <taxon>Cercopithifilaria</taxon>
    </lineage>
</organism>
<dbReference type="GO" id="GO:0005737">
    <property type="term" value="C:cytoplasm"/>
    <property type="evidence" value="ECO:0007669"/>
    <property type="project" value="UniProtKB-SubCell"/>
</dbReference>
<dbReference type="InterPro" id="IPR002716">
    <property type="entry name" value="PIN_dom"/>
</dbReference>
<comment type="caution">
    <text evidence="8">The sequence shown here is derived from an EMBL/GenBank/DDBJ whole genome shotgun (WGS) entry which is preliminary data.</text>
</comment>
<dbReference type="GO" id="GO:0000184">
    <property type="term" value="P:nuclear-transcribed mRNA catabolic process, nonsense-mediated decay"/>
    <property type="evidence" value="ECO:0007669"/>
    <property type="project" value="UniProtKB-KW"/>
</dbReference>
<evidence type="ECO:0000256" key="3">
    <source>
        <dbReference type="ARBA" id="ARBA00022490"/>
    </source>
</evidence>
<keyword evidence="4" id="KW-0866">Nonsense-mediated mRNA decay</keyword>
<feature type="region of interest" description="Disordered" evidence="6">
    <location>
        <begin position="447"/>
        <end position="519"/>
    </location>
</feature>
<dbReference type="GO" id="GO:0042162">
    <property type="term" value="F:telomeric DNA binding"/>
    <property type="evidence" value="ECO:0007669"/>
    <property type="project" value="TreeGrafter"/>
</dbReference>
<feature type="compositionally biased region" description="Polar residues" evidence="6">
    <location>
        <begin position="432"/>
        <end position="441"/>
    </location>
</feature>
<feature type="compositionally biased region" description="Polar residues" evidence="6">
    <location>
        <begin position="323"/>
        <end position="336"/>
    </location>
</feature>
<protein>
    <recommendedName>
        <fullName evidence="7">PIN domain-containing protein</fullName>
    </recommendedName>
</protein>
<dbReference type="Pfam" id="PF13638">
    <property type="entry name" value="PIN_4"/>
    <property type="match status" value="1"/>
</dbReference>
<dbReference type="CDD" id="cd09885">
    <property type="entry name" value="PIN_Smg6-like"/>
    <property type="match status" value="1"/>
</dbReference>
<dbReference type="InterPro" id="IPR045153">
    <property type="entry name" value="Est1/Ebs1-like"/>
</dbReference>
<evidence type="ECO:0000313" key="8">
    <source>
        <dbReference type="EMBL" id="CAG9540845.1"/>
    </source>
</evidence>
<dbReference type="InterPro" id="IPR011990">
    <property type="entry name" value="TPR-like_helical_dom_sf"/>
</dbReference>
<feature type="compositionally biased region" description="Low complexity" evidence="6">
    <location>
        <begin position="134"/>
        <end position="148"/>
    </location>
</feature>
<feature type="region of interest" description="Disordered" evidence="6">
    <location>
        <begin position="422"/>
        <end position="441"/>
    </location>
</feature>
<dbReference type="GO" id="GO:0070034">
    <property type="term" value="F:telomerase RNA binding"/>
    <property type="evidence" value="ECO:0007669"/>
    <property type="project" value="TreeGrafter"/>
</dbReference>
<gene>
    <name evidence="8" type="ORF">CJOHNSTONI_LOCUS10319</name>
</gene>
<proteinExistence type="predicted"/>
<dbReference type="EMBL" id="CAKAEH010002036">
    <property type="protein sequence ID" value="CAG9540845.1"/>
    <property type="molecule type" value="Genomic_DNA"/>
</dbReference>
<dbReference type="InterPro" id="IPR018834">
    <property type="entry name" value="DNA/RNA-bd_Est1-type"/>
</dbReference>
<feature type="domain" description="PIN" evidence="7">
    <location>
        <begin position="1340"/>
        <end position="1509"/>
    </location>
</feature>
<feature type="compositionally biased region" description="Polar residues" evidence="6">
    <location>
        <begin position="117"/>
        <end position="128"/>
    </location>
</feature>
<accession>A0A8J2MVP5</accession>
<dbReference type="InterPro" id="IPR019458">
    <property type="entry name" value="Est1-like_N"/>
</dbReference>
<feature type="compositionally biased region" description="Polar residues" evidence="6">
    <location>
        <begin position="573"/>
        <end position="584"/>
    </location>
</feature>